<accession>A0A6L2PHF6</accession>
<evidence type="ECO:0000256" key="1">
    <source>
        <dbReference type="SAM" id="MobiDB-lite"/>
    </source>
</evidence>
<dbReference type="InParanoid" id="A0A6L2PHF6"/>
<dbReference type="Proteomes" id="UP000502823">
    <property type="component" value="Unassembled WGS sequence"/>
</dbReference>
<comment type="caution">
    <text evidence="2">The sequence shown here is derived from an EMBL/GenBank/DDBJ whole genome shotgun (WGS) entry which is preliminary data.</text>
</comment>
<feature type="region of interest" description="Disordered" evidence="1">
    <location>
        <begin position="1"/>
        <end position="40"/>
    </location>
</feature>
<evidence type="ECO:0000313" key="3">
    <source>
        <dbReference type="Proteomes" id="UP000502823"/>
    </source>
</evidence>
<gene>
    <name evidence="2" type="ORF">Cfor_10232</name>
</gene>
<sequence length="79" mass="9159">MKLVSRLRGEKVKRRILEDQEQRQPPPCTHNVTPKRDRSRSLCVDTLSPFLRPGFDPKTAAARELTLHNLHRRRASSAM</sequence>
<dbReference type="AlphaFoldDB" id="A0A6L2PHF6"/>
<dbReference type="OrthoDB" id="6406432at2759"/>
<protein>
    <submittedName>
        <fullName evidence="2">Uncharacterized protein</fullName>
    </submittedName>
</protein>
<name>A0A6L2PHF6_COPFO</name>
<keyword evidence="3" id="KW-1185">Reference proteome</keyword>
<organism evidence="2 3">
    <name type="scientific">Coptotermes formosanus</name>
    <name type="common">Formosan subterranean termite</name>
    <dbReference type="NCBI Taxonomy" id="36987"/>
    <lineage>
        <taxon>Eukaryota</taxon>
        <taxon>Metazoa</taxon>
        <taxon>Ecdysozoa</taxon>
        <taxon>Arthropoda</taxon>
        <taxon>Hexapoda</taxon>
        <taxon>Insecta</taxon>
        <taxon>Pterygota</taxon>
        <taxon>Neoptera</taxon>
        <taxon>Polyneoptera</taxon>
        <taxon>Dictyoptera</taxon>
        <taxon>Blattodea</taxon>
        <taxon>Blattoidea</taxon>
        <taxon>Termitoidae</taxon>
        <taxon>Rhinotermitidae</taxon>
        <taxon>Coptotermes</taxon>
    </lineage>
</organism>
<evidence type="ECO:0000313" key="2">
    <source>
        <dbReference type="EMBL" id="GFG31874.1"/>
    </source>
</evidence>
<proteinExistence type="predicted"/>
<reference evidence="3" key="1">
    <citation type="submission" date="2020-01" db="EMBL/GenBank/DDBJ databases">
        <title>Draft genome sequence of the Termite Coptotermes fromosanus.</title>
        <authorList>
            <person name="Itakura S."/>
            <person name="Yosikawa Y."/>
            <person name="Umezawa K."/>
        </authorList>
    </citation>
    <scope>NUCLEOTIDE SEQUENCE [LARGE SCALE GENOMIC DNA]</scope>
</reference>
<feature type="compositionally biased region" description="Basic and acidic residues" evidence="1">
    <location>
        <begin position="7"/>
        <end position="22"/>
    </location>
</feature>
<dbReference type="EMBL" id="BLKM01004603">
    <property type="protein sequence ID" value="GFG31874.1"/>
    <property type="molecule type" value="Genomic_DNA"/>
</dbReference>